<evidence type="ECO:0000256" key="2">
    <source>
        <dbReference type="ARBA" id="ARBA00022771"/>
    </source>
</evidence>
<dbReference type="GO" id="GO:0008270">
    <property type="term" value="F:zinc ion binding"/>
    <property type="evidence" value="ECO:0007669"/>
    <property type="project" value="UniProtKB-KW"/>
</dbReference>
<feature type="zinc finger region" description="dksA C4-type" evidence="4">
    <location>
        <begin position="87"/>
        <end position="111"/>
    </location>
</feature>
<dbReference type="OrthoDB" id="9811543at2"/>
<gene>
    <name evidence="7" type="ORF">SAMN05444391_1212</name>
</gene>
<organism evidence="7 8">
    <name type="scientific">Thermocrinis minervae</name>
    <dbReference type="NCBI Taxonomy" id="381751"/>
    <lineage>
        <taxon>Bacteria</taxon>
        <taxon>Pseudomonadati</taxon>
        <taxon>Aquificota</taxon>
        <taxon>Aquificia</taxon>
        <taxon>Aquificales</taxon>
        <taxon>Aquificaceae</taxon>
        <taxon>Thermocrinis</taxon>
    </lineage>
</organism>
<dbReference type="PROSITE" id="PS51128">
    <property type="entry name" value="ZF_DKSA_2"/>
    <property type="match status" value="1"/>
</dbReference>
<evidence type="ECO:0000259" key="6">
    <source>
        <dbReference type="Pfam" id="PF01258"/>
    </source>
</evidence>
<proteinExistence type="predicted"/>
<dbReference type="Proteomes" id="UP000189810">
    <property type="component" value="Chromosome I"/>
</dbReference>
<dbReference type="InterPro" id="IPR037187">
    <property type="entry name" value="DnaK_N"/>
</dbReference>
<sequence length="151" mass="17768">MLSKEQLEVLRSKLLEERQKILERYRKKEDTQAVIEEQVKEPGDLEDISQMTYTQELLDNLSAREMMILREIDYALQKIQAGTYGICEYCGEEIPYERLLVLPWTRYHAECAEKAEEEGIVPTYTTQGFEPTLPEGEDEQIRFQREDITEA</sequence>
<name>A0A1M6SXT8_9AQUI</name>
<protein>
    <submittedName>
        <fullName evidence="7">Transcriptional regulator, TraR/DksA family</fullName>
    </submittedName>
</protein>
<dbReference type="PANTHER" id="PTHR33823:SF4">
    <property type="entry name" value="GENERAL STRESS PROTEIN 16O"/>
    <property type="match status" value="1"/>
</dbReference>
<keyword evidence="8" id="KW-1185">Reference proteome</keyword>
<evidence type="ECO:0000313" key="8">
    <source>
        <dbReference type="Proteomes" id="UP000189810"/>
    </source>
</evidence>
<dbReference type="Pfam" id="PF01258">
    <property type="entry name" value="zf-dskA_traR"/>
    <property type="match status" value="1"/>
</dbReference>
<dbReference type="EMBL" id="LT670846">
    <property type="protein sequence ID" value="SHK49542.1"/>
    <property type="molecule type" value="Genomic_DNA"/>
</dbReference>
<evidence type="ECO:0000313" key="7">
    <source>
        <dbReference type="EMBL" id="SHK49542.1"/>
    </source>
</evidence>
<evidence type="ECO:0000256" key="4">
    <source>
        <dbReference type="PROSITE-ProRule" id="PRU00510"/>
    </source>
</evidence>
<dbReference type="STRING" id="381751.SAMN05444391_1212"/>
<keyword evidence="5" id="KW-0175">Coiled coil</keyword>
<keyword evidence="3" id="KW-0862">Zinc</keyword>
<dbReference type="InterPro" id="IPR000962">
    <property type="entry name" value="Znf_DskA_TraR"/>
</dbReference>
<reference evidence="7 8" key="1">
    <citation type="submission" date="2016-11" db="EMBL/GenBank/DDBJ databases">
        <authorList>
            <person name="Jaros S."/>
            <person name="Januszkiewicz K."/>
            <person name="Wedrychowicz H."/>
        </authorList>
    </citation>
    <scope>NUCLEOTIDE SEQUENCE [LARGE SCALE GENOMIC DNA]</scope>
    <source>
        <strain evidence="7 8">DSM 19557</strain>
    </source>
</reference>
<dbReference type="SUPFAM" id="SSF57716">
    <property type="entry name" value="Glucocorticoid receptor-like (DNA-binding domain)"/>
    <property type="match status" value="1"/>
</dbReference>
<dbReference type="PANTHER" id="PTHR33823">
    <property type="entry name" value="RNA POLYMERASE-BINDING TRANSCRIPTION FACTOR DKSA-RELATED"/>
    <property type="match status" value="1"/>
</dbReference>
<dbReference type="RefSeq" id="WP_079654316.1">
    <property type="nucleotide sequence ID" value="NZ_LT670846.1"/>
</dbReference>
<dbReference type="SUPFAM" id="SSF109635">
    <property type="entry name" value="DnaK suppressor protein DksA, alpha-hairpin domain"/>
    <property type="match status" value="1"/>
</dbReference>
<evidence type="ECO:0000256" key="5">
    <source>
        <dbReference type="SAM" id="Coils"/>
    </source>
</evidence>
<feature type="domain" description="Zinc finger DksA/TraR C4-type" evidence="6">
    <location>
        <begin position="82"/>
        <end position="116"/>
    </location>
</feature>
<evidence type="ECO:0000256" key="3">
    <source>
        <dbReference type="ARBA" id="ARBA00022833"/>
    </source>
</evidence>
<keyword evidence="1" id="KW-0479">Metal-binding</keyword>
<dbReference type="Gene3D" id="1.20.120.910">
    <property type="entry name" value="DksA, coiled-coil domain"/>
    <property type="match status" value="1"/>
</dbReference>
<keyword evidence="2" id="KW-0863">Zinc-finger</keyword>
<evidence type="ECO:0000256" key="1">
    <source>
        <dbReference type="ARBA" id="ARBA00022723"/>
    </source>
</evidence>
<dbReference type="AlphaFoldDB" id="A0A1M6SXT8"/>
<accession>A0A1M6SXT8</accession>
<feature type="coiled-coil region" evidence="5">
    <location>
        <begin position="4"/>
        <end position="31"/>
    </location>
</feature>